<dbReference type="EC" id="3.2.1.23" evidence="5"/>
<name>A0A401Z327_9ACTN</name>
<evidence type="ECO:0000313" key="10">
    <source>
        <dbReference type="EMBL" id="GCE01283.1"/>
    </source>
</evidence>
<evidence type="ECO:0000259" key="9">
    <source>
        <dbReference type="Pfam" id="PF21467"/>
    </source>
</evidence>
<dbReference type="SUPFAM" id="SSF49785">
    <property type="entry name" value="Galactose-binding domain-like"/>
    <property type="match status" value="1"/>
</dbReference>
<evidence type="ECO:0000256" key="4">
    <source>
        <dbReference type="PIRSR" id="PIRSR006336-1"/>
    </source>
</evidence>
<feature type="domain" description="Glycoside hydrolase 35 catalytic" evidence="7">
    <location>
        <begin position="36"/>
        <end position="350"/>
    </location>
</feature>
<dbReference type="InterPro" id="IPR017853">
    <property type="entry name" value="GH"/>
</dbReference>
<dbReference type="PANTHER" id="PTHR23421">
    <property type="entry name" value="BETA-GALACTOSIDASE RELATED"/>
    <property type="match status" value="1"/>
</dbReference>
<accession>A0A401Z327</accession>
<dbReference type="Gene3D" id="2.60.120.260">
    <property type="entry name" value="Galactose-binding domain-like"/>
    <property type="match status" value="2"/>
</dbReference>
<dbReference type="Pfam" id="PF01301">
    <property type="entry name" value="Glyco_hydro_35"/>
    <property type="match status" value="1"/>
</dbReference>
<evidence type="ECO:0000313" key="11">
    <source>
        <dbReference type="Proteomes" id="UP000286931"/>
    </source>
</evidence>
<dbReference type="PROSITE" id="PS01182">
    <property type="entry name" value="GLYCOSYL_HYDROL_F35"/>
    <property type="match status" value="1"/>
</dbReference>
<dbReference type="InterPro" id="IPR031330">
    <property type="entry name" value="Gly_Hdrlase_35_cat"/>
</dbReference>
<dbReference type="GO" id="GO:0005975">
    <property type="term" value="P:carbohydrate metabolic process"/>
    <property type="evidence" value="ECO:0007669"/>
    <property type="project" value="InterPro"/>
</dbReference>
<dbReference type="SUPFAM" id="SSF51445">
    <property type="entry name" value="(Trans)glycosidases"/>
    <property type="match status" value="1"/>
</dbReference>
<reference evidence="10 11" key="1">
    <citation type="submission" date="2018-12" db="EMBL/GenBank/DDBJ databases">
        <title>Draft genome sequence of Embleya hyalina NBRC 13850T.</title>
        <authorList>
            <person name="Komaki H."/>
            <person name="Hosoyama A."/>
            <person name="Kimura A."/>
            <person name="Ichikawa N."/>
            <person name="Tamura T."/>
        </authorList>
    </citation>
    <scope>NUCLEOTIDE SEQUENCE [LARGE SCALE GENOMIC DNA]</scope>
    <source>
        <strain evidence="10 11">NBRC 13850</strain>
    </source>
</reference>
<protein>
    <recommendedName>
        <fullName evidence="5">Beta-galactosidase</fullName>
        <ecNumber evidence="5">3.2.1.23</ecNumber>
    </recommendedName>
</protein>
<sequence>MSGLRASCTMIRTHRTGSAPRSVLTTPSLVPSRDGFTLDGRPFRMLAGALHYFRVHPAQWDDRLARLRGLGLNTVETYVAWNLHEPTPGNFDFTGGKDLVAFLRAAERQGLKAIVRPGPYICAEWEFGGLPAWLLKDPGMRLRCSHPPYLAAVDRWLDAVMPLVEPLLAEHGGPVIALQVENEYGSYGNDVAYLRHLVDGMRRRGASGLLFTSDGPTEPMLQGGTVAGVLPTANFGSRAEEAFATLRRWSPDGPPVCMEFWNGWFDHWRDPHHVRDAADAAGVLDDMLAAGGSVNLYMAHGGTNFGLMNGANEVDGAYQPTITSYDYDAPIGEAGELTEKYWAFREVIGRYAPLPDEPPPALPPRVKLGEVALPSAAPLLAHVEDLSAPVYSPHTMTMEELDQAYGFTLYRTWVSGPRESAPLCVDGLADRAQVFLDGVPVAVLDRSEGGTASCELSVPAGGARLDLLVENCGRVNYGPGLHDRKGITEGVRWERQRLFGWQMYPLPLDTPEGPVLPDTSGPIPAGVPVVRTGTFEVATVGDTFVRLDGWTKGLVWINGFLLGRYWSAGPQRTLYVPAPVLREGENTVTVLELHGPGGGHVTFTDTPDLGEPAAAPVL</sequence>
<dbReference type="AlphaFoldDB" id="A0A401Z327"/>
<evidence type="ECO:0000256" key="2">
    <source>
        <dbReference type="ARBA" id="ARBA00022801"/>
    </source>
</evidence>
<dbReference type="FunFam" id="3.20.20.80:FF:000115">
    <property type="entry name" value="Beta-galactosidase"/>
    <property type="match status" value="1"/>
</dbReference>
<dbReference type="PIRSF" id="PIRSF006336">
    <property type="entry name" value="B-gal"/>
    <property type="match status" value="1"/>
</dbReference>
<comment type="similarity">
    <text evidence="1 6">Belongs to the glycosyl hydrolase 35 family.</text>
</comment>
<proteinExistence type="inferred from homology"/>
<keyword evidence="3 5" id="KW-0326">Glycosidase</keyword>
<evidence type="ECO:0000256" key="6">
    <source>
        <dbReference type="RuleBase" id="RU003679"/>
    </source>
</evidence>
<dbReference type="EMBL" id="BIFH01000047">
    <property type="protein sequence ID" value="GCE01283.1"/>
    <property type="molecule type" value="Genomic_DNA"/>
</dbReference>
<dbReference type="Pfam" id="PF21467">
    <property type="entry name" value="BetaGal_gal-bd"/>
    <property type="match status" value="1"/>
</dbReference>
<dbReference type="InterPro" id="IPR026283">
    <property type="entry name" value="B-gal_1-like"/>
</dbReference>
<dbReference type="InterPro" id="IPR019801">
    <property type="entry name" value="Glyco_hydro_35_CS"/>
</dbReference>
<organism evidence="10 11">
    <name type="scientific">Embleya hyalina</name>
    <dbReference type="NCBI Taxonomy" id="516124"/>
    <lineage>
        <taxon>Bacteria</taxon>
        <taxon>Bacillati</taxon>
        <taxon>Actinomycetota</taxon>
        <taxon>Actinomycetes</taxon>
        <taxon>Kitasatosporales</taxon>
        <taxon>Streptomycetaceae</taxon>
        <taxon>Embleya</taxon>
    </lineage>
</organism>
<dbReference type="InterPro" id="IPR048912">
    <property type="entry name" value="BetaGal1-like_ABD1"/>
</dbReference>
<evidence type="ECO:0000256" key="3">
    <source>
        <dbReference type="ARBA" id="ARBA00023295"/>
    </source>
</evidence>
<evidence type="ECO:0000256" key="1">
    <source>
        <dbReference type="ARBA" id="ARBA00009809"/>
    </source>
</evidence>
<dbReference type="Pfam" id="PF21317">
    <property type="entry name" value="BetaGal_ABD_1"/>
    <property type="match status" value="1"/>
</dbReference>
<dbReference type="PRINTS" id="PR00742">
    <property type="entry name" value="GLHYDRLASE35"/>
</dbReference>
<gene>
    <name evidence="10" type="ORF">EHYA_09047</name>
</gene>
<dbReference type="Gene3D" id="3.20.20.80">
    <property type="entry name" value="Glycosidases"/>
    <property type="match status" value="1"/>
</dbReference>
<dbReference type="GO" id="GO:0004565">
    <property type="term" value="F:beta-galactosidase activity"/>
    <property type="evidence" value="ECO:0007669"/>
    <property type="project" value="UniProtKB-EC"/>
</dbReference>
<dbReference type="Proteomes" id="UP000286931">
    <property type="component" value="Unassembled WGS sequence"/>
</dbReference>
<evidence type="ECO:0000259" key="7">
    <source>
        <dbReference type="Pfam" id="PF01301"/>
    </source>
</evidence>
<feature type="domain" description="Beta-galactosidase galactose-binding" evidence="9">
    <location>
        <begin position="532"/>
        <end position="586"/>
    </location>
</feature>
<feature type="active site" description="Proton donor" evidence="4">
    <location>
        <position position="183"/>
    </location>
</feature>
<feature type="active site" description="Nucleophile" evidence="4">
    <location>
        <position position="259"/>
    </location>
</feature>
<dbReference type="InterPro" id="IPR008979">
    <property type="entry name" value="Galactose-bd-like_sf"/>
</dbReference>
<dbReference type="InterPro" id="IPR001944">
    <property type="entry name" value="Glycoside_Hdrlase_35"/>
</dbReference>
<keyword evidence="11" id="KW-1185">Reference proteome</keyword>
<dbReference type="InterPro" id="IPR048913">
    <property type="entry name" value="BetaGal_gal-bd"/>
</dbReference>
<evidence type="ECO:0000256" key="5">
    <source>
        <dbReference type="RuleBase" id="RU000675"/>
    </source>
</evidence>
<comment type="caution">
    <text evidence="10">The sequence shown here is derived from an EMBL/GenBank/DDBJ whole genome shotgun (WGS) entry which is preliminary data.</text>
</comment>
<keyword evidence="2 5" id="KW-0378">Hydrolase</keyword>
<evidence type="ECO:0000259" key="8">
    <source>
        <dbReference type="Pfam" id="PF21317"/>
    </source>
</evidence>
<comment type="catalytic activity">
    <reaction evidence="5">
        <text>Hydrolysis of terminal non-reducing beta-D-galactose residues in beta-D-galactosides.</text>
        <dbReference type="EC" id="3.2.1.23"/>
    </reaction>
</comment>
<feature type="domain" description="Beta-galactosidase 1-like first all-beta" evidence="8">
    <location>
        <begin position="396"/>
        <end position="507"/>
    </location>
</feature>